<comment type="similarity">
    <text evidence="2">Belongs to the SUA5 family.</text>
</comment>
<dbReference type="RefSeq" id="WP_128700350.1">
    <property type="nucleotide sequence ID" value="NZ_CP019384.1"/>
</dbReference>
<dbReference type="PANTHER" id="PTHR17490">
    <property type="entry name" value="SUA5"/>
    <property type="match status" value="1"/>
</dbReference>
<evidence type="ECO:0000256" key="5">
    <source>
        <dbReference type="ARBA" id="ARBA00022490"/>
    </source>
</evidence>
<dbReference type="EMBL" id="CP019384">
    <property type="protein sequence ID" value="QAT17519.1"/>
    <property type="molecule type" value="Genomic_DNA"/>
</dbReference>
<dbReference type="CDD" id="cd16344">
    <property type="entry name" value="LMWPAP"/>
    <property type="match status" value="1"/>
</dbReference>
<evidence type="ECO:0000256" key="11">
    <source>
        <dbReference type="ARBA" id="ARBA00022840"/>
    </source>
</evidence>
<dbReference type="InterPro" id="IPR036196">
    <property type="entry name" value="Ptyr_pPase_sf"/>
</dbReference>
<dbReference type="GO" id="GO:0061710">
    <property type="term" value="F:L-threonylcarbamoyladenylate synthase"/>
    <property type="evidence" value="ECO:0007669"/>
    <property type="project" value="UniProtKB-EC"/>
</dbReference>
<evidence type="ECO:0000256" key="4">
    <source>
        <dbReference type="ARBA" id="ARBA00012584"/>
    </source>
</evidence>
<evidence type="ECO:0000313" key="17">
    <source>
        <dbReference type="Proteomes" id="UP000287243"/>
    </source>
</evidence>
<comment type="subcellular location">
    <subcellularLocation>
        <location evidence="1">Cytoplasm</location>
    </subcellularLocation>
</comment>
<dbReference type="Gene3D" id="3.90.870.10">
    <property type="entry name" value="DHBP synthase"/>
    <property type="match status" value="1"/>
</dbReference>
<dbReference type="PRINTS" id="PR00719">
    <property type="entry name" value="LMWPTPASE"/>
</dbReference>
<evidence type="ECO:0000256" key="2">
    <source>
        <dbReference type="ARBA" id="ARBA00007663"/>
    </source>
</evidence>
<dbReference type="Proteomes" id="UP000287243">
    <property type="component" value="Chromosome"/>
</dbReference>
<evidence type="ECO:0000256" key="3">
    <source>
        <dbReference type="ARBA" id="ARBA00011063"/>
    </source>
</evidence>
<feature type="domain" description="YrdC-like" evidence="15">
    <location>
        <begin position="16"/>
        <end position="193"/>
    </location>
</feature>
<dbReference type="GO" id="GO:0005737">
    <property type="term" value="C:cytoplasm"/>
    <property type="evidence" value="ECO:0007669"/>
    <property type="project" value="UniProtKB-SubCell"/>
</dbReference>
<dbReference type="GO" id="GO:0008033">
    <property type="term" value="P:tRNA processing"/>
    <property type="evidence" value="ECO:0007669"/>
    <property type="project" value="UniProtKB-KW"/>
</dbReference>
<evidence type="ECO:0000256" key="10">
    <source>
        <dbReference type="ARBA" id="ARBA00022801"/>
    </source>
</evidence>
<feature type="active site" description="Nucleophile" evidence="14">
    <location>
        <position position="211"/>
    </location>
</feature>
<organism evidence="16 17">
    <name type="scientific">Velamenicoccus archaeovorus</name>
    <dbReference type="NCBI Taxonomy" id="1930593"/>
    <lineage>
        <taxon>Bacteria</taxon>
        <taxon>Pseudomonadati</taxon>
        <taxon>Candidatus Omnitrophota</taxon>
        <taxon>Candidatus Velamenicoccus</taxon>
    </lineage>
</organism>
<dbReference type="EC" id="2.7.7.87" evidence="4"/>
<sequence length="353" mass="38426">MTNTKVCKIDPLHIEPLVIQEAAAVLERGGLVVFPTETVYGIGANLLHKGAMGRLKKIKERPQDKPFTIHISDRNDVEKYAVDVSPRACKLMVRFWPGPLTLVLCAPHDKTVGLRMPKNAIALALLGSVDFPVVAPSANRAGQPAPRDAAGVLAGLEGLVDLVLDGGTTELGRESTVADLCRLPAAILREGILPADAVLQEASKKTVLFVCTGNSCRSVMAEYLLKKYLVDHGRKDVDVISAGTFAFLGMLPTHETAKLIHGIGLDASEHRARRVTDELVRQSDIILTMERRHQEELMRQFPSEAGRIHLLGEYIGLEPFEAEIEDPIGKSEGFYADCFSTIKNAVQKLGALL</sequence>
<evidence type="ECO:0000256" key="12">
    <source>
        <dbReference type="ARBA" id="ARBA00029774"/>
    </source>
</evidence>
<evidence type="ECO:0000256" key="7">
    <source>
        <dbReference type="ARBA" id="ARBA00022694"/>
    </source>
</evidence>
<evidence type="ECO:0000256" key="1">
    <source>
        <dbReference type="ARBA" id="ARBA00004496"/>
    </source>
</evidence>
<dbReference type="AlphaFoldDB" id="A0A410P5R7"/>
<dbReference type="InterPro" id="IPR006070">
    <property type="entry name" value="Sua5-like_dom"/>
</dbReference>
<evidence type="ECO:0000256" key="9">
    <source>
        <dbReference type="ARBA" id="ARBA00022741"/>
    </source>
</evidence>
<gene>
    <name evidence="16" type="ORF">BU251_07220</name>
</gene>
<keyword evidence="7" id="KW-0819">tRNA processing</keyword>
<comment type="similarity">
    <text evidence="3">Belongs to the low molecular weight phosphotyrosine protein phosphatase family.</text>
</comment>
<accession>A0A410P5R7</accession>
<dbReference type="GO" id="GO:0005524">
    <property type="term" value="F:ATP binding"/>
    <property type="evidence" value="ECO:0007669"/>
    <property type="project" value="UniProtKB-KW"/>
</dbReference>
<keyword evidence="5" id="KW-0963">Cytoplasm</keyword>
<evidence type="ECO:0000256" key="8">
    <source>
        <dbReference type="ARBA" id="ARBA00022695"/>
    </source>
</evidence>
<dbReference type="Pfam" id="PF01300">
    <property type="entry name" value="Sua5_yciO_yrdC"/>
    <property type="match status" value="1"/>
</dbReference>
<dbReference type="GO" id="GO:0003725">
    <property type="term" value="F:double-stranded RNA binding"/>
    <property type="evidence" value="ECO:0007669"/>
    <property type="project" value="InterPro"/>
</dbReference>
<comment type="catalytic activity">
    <reaction evidence="13">
        <text>L-threonine + hydrogencarbonate + ATP = L-threonylcarbamoyladenylate + diphosphate + H2O</text>
        <dbReference type="Rhea" id="RHEA:36407"/>
        <dbReference type="ChEBI" id="CHEBI:15377"/>
        <dbReference type="ChEBI" id="CHEBI:17544"/>
        <dbReference type="ChEBI" id="CHEBI:30616"/>
        <dbReference type="ChEBI" id="CHEBI:33019"/>
        <dbReference type="ChEBI" id="CHEBI:57926"/>
        <dbReference type="ChEBI" id="CHEBI:73682"/>
        <dbReference type="EC" id="2.7.7.87"/>
    </reaction>
</comment>
<proteinExistence type="inferred from homology"/>
<protein>
    <recommendedName>
        <fullName evidence="12">L-threonylcarbamoyladenylate synthase</fullName>
        <ecNumber evidence="4">2.7.7.87</ecNumber>
    </recommendedName>
    <alternativeName>
        <fullName evidence="12">L-threonylcarbamoyladenylate synthase</fullName>
    </alternativeName>
</protein>
<dbReference type="InterPro" id="IPR050156">
    <property type="entry name" value="TC-AMP_synthase_SUA5"/>
</dbReference>
<dbReference type="SMART" id="SM00226">
    <property type="entry name" value="LMWPc"/>
    <property type="match status" value="1"/>
</dbReference>
<feature type="active site" description="Proton donor" evidence="14">
    <location>
        <position position="326"/>
    </location>
</feature>
<dbReference type="KEGG" id="vai:BU251_07220"/>
<dbReference type="InterPro" id="IPR023485">
    <property type="entry name" value="Ptyr_pPase"/>
</dbReference>
<evidence type="ECO:0000256" key="14">
    <source>
        <dbReference type="PIRSR" id="PIRSR617867-1"/>
    </source>
</evidence>
<keyword evidence="11" id="KW-0067">ATP-binding</keyword>
<keyword evidence="9" id="KW-0547">Nucleotide-binding</keyword>
<dbReference type="Gene3D" id="3.40.50.2300">
    <property type="match status" value="1"/>
</dbReference>
<evidence type="ECO:0000313" key="16">
    <source>
        <dbReference type="EMBL" id="QAT17519.1"/>
    </source>
</evidence>
<keyword evidence="17" id="KW-1185">Reference proteome</keyword>
<dbReference type="GO" id="GO:0004725">
    <property type="term" value="F:protein tyrosine phosphatase activity"/>
    <property type="evidence" value="ECO:0007669"/>
    <property type="project" value="InterPro"/>
</dbReference>
<dbReference type="SUPFAM" id="SSF52788">
    <property type="entry name" value="Phosphotyrosine protein phosphatases I"/>
    <property type="match status" value="1"/>
</dbReference>
<keyword evidence="6" id="KW-0808">Transferase</keyword>
<dbReference type="OrthoDB" id="9784339at2"/>
<dbReference type="InterPro" id="IPR017867">
    <property type="entry name" value="Tyr_phospatase_low_mol_wt"/>
</dbReference>
<dbReference type="PROSITE" id="PS51163">
    <property type="entry name" value="YRDC"/>
    <property type="match status" value="1"/>
</dbReference>
<dbReference type="InterPro" id="IPR017945">
    <property type="entry name" value="DHBP_synth_RibB-like_a/b_dom"/>
</dbReference>
<feature type="active site" evidence="14">
    <location>
        <position position="217"/>
    </location>
</feature>
<dbReference type="SUPFAM" id="SSF55821">
    <property type="entry name" value="YrdC/RibB"/>
    <property type="match status" value="1"/>
</dbReference>
<evidence type="ECO:0000259" key="15">
    <source>
        <dbReference type="PROSITE" id="PS51163"/>
    </source>
</evidence>
<dbReference type="PANTHER" id="PTHR17490:SF16">
    <property type="entry name" value="THREONYLCARBAMOYL-AMP SYNTHASE"/>
    <property type="match status" value="1"/>
</dbReference>
<reference evidence="16 17" key="1">
    <citation type="submission" date="2017-01" db="EMBL/GenBank/DDBJ databases">
        <title>First insights into the biology of 'candidatus Vampirococcus archaeovorus'.</title>
        <authorList>
            <person name="Kizina J."/>
            <person name="Jordan S."/>
            <person name="Stueber K."/>
            <person name="Reinhardt R."/>
            <person name="Harder J."/>
        </authorList>
    </citation>
    <scope>NUCLEOTIDE SEQUENCE [LARGE SCALE GENOMIC DNA]</scope>
    <source>
        <strain evidence="16 17">LiM</strain>
    </source>
</reference>
<keyword evidence="8" id="KW-0548">Nucleotidyltransferase</keyword>
<dbReference type="NCBIfam" id="TIGR00057">
    <property type="entry name" value="L-threonylcarbamoyladenylate synthase"/>
    <property type="match status" value="1"/>
</dbReference>
<dbReference type="GO" id="GO:0000049">
    <property type="term" value="F:tRNA binding"/>
    <property type="evidence" value="ECO:0007669"/>
    <property type="project" value="TreeGrafter"/>
</dbReference>
<dbReference type="Pfam" id="PF01451">
    <property type="entry name" value="LMWPc"/>
    <property type="match status" value="1"/>
</dbReference>
<name>A0A410P5R7_VELA1</name>
<keyword evidence="10" id="KW-0378">Hydrolase</keyword>
<evidence type="ECO:0000256" key="6">
    <source>
        <dbReference type="ARBA" id="ARBA00022679"/>
    </source>
</evidence>
<evidence type="ECO:0000256" key="13">
    <source>
        <dbReference type="ARBA" id="ARBA00048366"/>
    </source>
</evidence>
<dbReference type="GO" id="GO:0006450">
    <property type="term" value="P:regulation of translational fidelity"/>
    <property type="evidence" value="ECO:0007669"/>
    <property type="project" value="TreeGrafter"/>
</dbReference>